<dbReference type="PANTHER" id="PTHR23167">
    <property type="entry name" value="CALPONIN HOMOLOGY DOMAIN-CONTAINING PROTEIN DDB_G0272472-RELATED"/>
    <property type="match status" value="1"/>
</dbReference>
<evidence type="ECO:0000259" key="2">
    <source>
        <dbReference type="PROSITE" id="PS51848"/>
    </source>
</evidence>
<dbReference type="PANTHER" id="PTHR23167:SF87">
    <property type="entry name" value="MICAL-LIKE PROTEIN 2"/>
    <property type="match status" value="1"/>
</dbReference>
<accession>A0AAV6RMG3</accession>
<reference evidence="3 4" key="1">
    <citation type="journal article" date="2021" name="Sci. Rep.">
        <title>Chromosome anchoring in Senegalese sole (Solea senegalensis) reveals sex-associated markers and genome rearrangements in flatfish.</title>
        <authorList>
            <person name="Guerrero-Cozar I."/>
            <person name="Gomez-Garrido J."/>
            <person name="Berbel C."/>
            <person name="Martinez-Blanch J.F."/>
            <person name="Alioto T."/>
            <person name="Claros M.G."/>
            <person name="Gagnaire P.A."/>
            <person name="Manchado M."/>
        </authorList>
    </citation>
    <scope>NUCLEOTIDE SEQUENCE [LARGE SCALE GENOMIC DNA]</scope>
    <source>
        <strain evidence="3">Sse05_10M</strain>
    </source>
</reference>
<proteinExistence type="predicted"/>
<evidence type="ECO:0000313" key="4">
    <source>
        <dbReference type="Proteomes" id="UP000693946"/>
    </source>
</evidence>
<dbReference type="InterPro" id="IPR022735">
    <property type="entry name" value="bMERB_dom"/>
</dbReference>
<sequence length="116" mass="13868">MIIRKESELVYIARTQELEQQQPGVEGELRRLLEKPDHLKSRDERRQETLLMQRLVEIVNGRNAIVEGLDEDRLREVEEDQQLNEMMKNLGVKKAKSKRKSSISKLFRRRSKRRVE</sequence>
<dbReference type="AlphaFoldDB" id="A0AAV6RMG3"/>
<comment type="caution">
    <text evidence="3">The sequence shown here is derived from an EMBL/GenBank/DDBJ whole genome shotgun (WGS) entry which is preliminary data.</text>
</comment>
<feature type="compositionally biased region" description="Basic residues" evidence="1">
    <location>
        <begin position="91"/>
        <end position="116"/>
    </location>
</feature>
<dbReference type="SMART" id="SM01203">
    <property type="entry name" value="DUF3585"/>
    <property type="match status" value="1"/>
</dbReference>
<feature type="region of interest" description="Disordered" evidence="1">
    <location>
        <begin position="85"/>
        <end position="116"/>
    </location>
</feature>
<dbReference type="Proteomes" id="UP000693946">
    <property type="component" value="Linkage Group LG19"/>
</dbReference>
<evidence type="ECO:0000256" key="1">
    <source>
        <dbReference type="SAM" id="MobiDB-lite"/>
    </source>
</evidence>
<dbReference type="EMBL" id="JAGKHQ010000011">
    <property type="protein sequence ID" value="KAG7506204.1"/>
    <property type="molecule type" value="Genomic_DNA"/>
</dbReference>
<keyword evidence="4" id="KW-1185">Reference proteome</keyword>
<organism evidence="3 4">
    <name type="scientific">Solea senegalensis</name>
    <name type="common">Senegalese sole</name>
    <dbReference type="NCBI Taxonomy" id="28829"/>
    <lineage>
        <taxon>Eukaryota</taxon>
        <taxon>Metazoa</taxon>
        <taxon>Chordata</taxon>
        <taxon>Craniata</taxon>
        <taxon>Vertebrata</taxon>
        <taxon>Euteleostomi</taxon>
        <taxon>Actinopterygii</taxon>
        <taxon>Neopterygii</taxon>
        <taxon>Teleostei</taxon>
        <taxon>Neoteleostei</taxon>
        <taxon>Acanthomorphata</taxon>
        <taxon>Carangaria</taxon>
        <taxon>Pleuronectiformes</taxon>
        <taxon>Pleuronectoidei</taxon>
        <taxon>Soleidae</taxon>
        <taxon>Solea</taxon>
    </lineage>
</organism>
<dbReference type="InterPro" id="IPR050540">
    <property type="entry name" value="F-actin_Monoox_Mical"/>
</dbReference>
<feature type="domain" description="BMERB" evidence="2">
    <location>
        <begin position="1"/>
        <end position="85"/>
    </location>
</feature>
<name>A0AAV6RMG3_SOLSE</name>
<evidence type="ECO:0000313" key="3">
    <source>
        <dbReference type="EMBL" id="KAG7506204.1"/>
    </source>
</evidence>
<protein>
    <submittedName>
        <fullName evidence="3">MICAL 2 isoform X1</fullName>
    </submittedName>
</protein>
<dbReference type="Pfam" id="PF12130">
    <property type="entry name" value="bMERB_dom"/>
    <property type="match status" value="1"/>
</dbReference>
<gene>
    <name evidence="3" type="ORF">JOB18_049081</name>
</gene>
<dbReference type="PROSITE" id="PS51848">
    <property type="entry name" value="BMERB"/>
    <property type="match status" value="1"/>
</dbReference>